<dbReference type="EMBL" id="UZAI01000435">
    <property type="protein sequence ID" value="VDO53005.1"/>
    <property type="molecule type" value="Genomic_DNA"/>
</dbReference>
<reference evidence="1 2" key="1">
    <citation type="submission" date="2018-11" db="EMBL/GenBank/DDBJ databases">
        <authorList>
            <consortium name="Pathogen Informatics"/>
        </authorList>
    </citation>
    <scope>NUCLEOTIDE SEQUENCE [LARGE SCALE GENOMIC DNA]</scope>
    <source>
        <strain evidence="1 2">Zambia</strain>
    </source>
</reference>
<dbReference type="AlphaFoldDB" id="A0A183LDE6"/>
<name>A0A183LDE6_9TREM</name>
<accession>A0A183LDE6</accession>
<evidence type="ECO:0000313" key="1">
    <source>
        <dbReference type="EMBL" id="VDO53005.1"/>
    </source>
</evidence>
<gene>
    <name evidence="1" type="ORF">SMRZ_LOCUS1821</name>
</gene>
<sequence length="34" mass="4076">MCKVQKSMLQRNRSFSHRKQVQSLTAIYIHKLSK</sequence>
<keyword evidence="2" id="KW-1185">Reference proteome</keyword>
<dbReference type="Proteomes" id="UP000277204">
    <property type="component" value="Unassembled WGS sequence"/>
</dbReference>
<organism evidence="1 2">
    <name type="scientific">Schistosoma margrebowiei</name>
    <dbReference type="NCBI Taxonomy" id="48269"/>
    <lineage>
        <taxon>Eukaryota</taxon>
        <taxon>Metazoa</taxon>
        <taxon>Spiralia</taxon>
        <taxon>Lophotrochozoa</taxon>
        <taxon>Platyhelminthes</taxon>
        <taxon>Trematoda</taxon>
        <taxon>Digenea</taxon>
        <taxon>Strigeidida</taxon>
        <taxon>Schistosomatoidea</taxon>
        <taxon>Schistosomatidae</taxon>
        <taxon>Schistosoma</taxon>
    </lineage>
</organism>
<protein>
    <submittedName>
        <fullName evidence="1">Uncharacterized protein</fullName>
    </submittedName>
</protein>
<proteinExistence type="predicted"/>
<evidence type="ECO:0000313" key="2">
    <source>
        <dbReference type="Proteomes" id="UP000277204"/>
    </source>
</evidence>